<feature type="signal peptide" evidence="2">
    <location>
        <begin position="1"/>
        <end position="32"/>
    </location>
</feature>
<dbReference type="PANTHER" id="PTHR44103">
    <property type="entry name" value="PROPROTEIN CONVERTASE P"/>
    <property type="match status" value="1"/>
</dbReference>
<dbReference type="NCBIfam" id="TIGR04183">
    <property type="entry name" value="Por_Secre_tail"/>
    <property type="match status" value="1"/>
</dbReference>
<dbReference type="Pfam" id="PF18962">
    <property type="entry name" value="Por_Secre_tail"/>
    <property type="match status" value="1"/>
</dbReference>
<gene>
    <name evidence="4" type="ORF">AAG747_10485</name>
</gene>
<dbReference type="SUPFAM" id="SSF69318">
    <property type="entry name" value="Integrin alpha N-terminal domain"/>
    <property type="match status" value="2"/>
</dbReference>
<evidence type="ECO:0000259" key="3">
    <source>
        <dbReference type="Pfam" id="PF18962"/>
    </source>
</evidence>
<keyword evidence="1 2" id="KW-0732">Signal</keyword>
<feature type="chain" id="PRO_5043925672" evidence="2">
    <location>
        <begin position="33"/>
        <end position="751"/>
    </location>
</feature>
<dbReference type="Proteomes" id="UP001403385">
    <property type="component" value="Unassembled WGS sequence"/>
</dbReference>
<reference evidence="4 5" key="1">
    <citation type="submission" date="2024-04" db="EMBL/GenBank/DDBJ databases">
        <title>Novel genus in family Flammeovirgaceae.</title>
        <authorList>
            <person name="Nguyen T.H."/>
            <person name="Vuong T.Q."/>
            <person name="Le H."/>
            <person name="Kim S.-G."/>
        </authorList>
    </citation>
    <scope>NUCLEOTIDE SEQUENCE [LARGE SCALE GENOMIC DNA]</scope>
    <source>
        <strain evidence="4 5">JCM 23209</strain>
    </source>
</reference>
<sequence>MSKKNKQPLQKHLTMRILSFLLCLLWCNQLLGQTASPFAYYFTDSVEVKISEETSLLNPWAGGLNATQFNTMDLDGDGLEDLVLFDRTTSKFSTFLQKDKTYRYTPEYEVFFPVVDAWMILADFDGDGKKDLFVPINNGVKVFKNVSPSPGTIEWEVFKDPILTTSLAGNPINLKVDLTDIPAIRDVDNDGDLDILTFIPQVGGRVEFHKNLSQEKYGNSEQLEFEKATNYWGNFEECGDCETYIFNGEGACRNDGILHAGSAILATDLNGDQVTDLVIGEVSCNNLVYMENQGKPDVPLFDQANINFPAGQPVNFYIFPAAFHLDLDFDGVKDLLVAPNTFKNEALLMDFTNSNHLYKNQGSDEQPDFQLSQTNFLQDQMIEAGEDIRPAVADFDGDGDLDLFVSGKGQQQEGNQFYSTVQLYENTGDNEQPAFTLVNHDYLDLSFLQLKYLSVQFIDLNQDLVPDLVISGTKPQSNRASLWYVINTNTQGGTYQFDLEQRQEINLALRPDDHPYFFDVNKDGKADLLVGTYGGALKYYRNEGNDTFSLENNSLGGVKDDFYKKNLFVSVADLKKDGKPELILGRQILAEFQSEKRELGLVIVNDFQDHLDGEFPVTSHLVANSMKGEQVAHYFGRSVAPVALDNYLLVGTAGGGVHLLKSTTPIDGPNLGEQPNALIMPNPANERFGIITNREMKVAVYSVSGKLMLKNIRISSGTTVSITTHHWPSGLYIVHFYGEAGTFSKKVLVQH</sequence>
<organism evidence="4 5">
    <name type="scientific">Rapidithrix thailandica</name>
    <dbReference type="NCBI Taxonomy" id="413964"/>
    <lineage>
        <taxon>Bacteria</taxon>
        <taxon>Pseudomonadati</taxon>
        <taxon>Bacteroidota</taxon>
        <taxon>Cytophagia</taxon>
        <taxon>Cytophagales</taxon>
        <taxon>Flammeovirgaceae</taxon>
        <taxon>Rapidithrix</taxon>
    </lineage>
</organism>
<dbReference type="AlphaFoldDB" id="A0AAW9SBQ3"/>
<evidence type="ECO:0000313" key="4">
    <source>
        <dbReference type="EMBL" id="MEN7548336.1"/>
    </source>
</evidence>
<dbReference type="InterPro" id="IPR026444">
    <property type="entry name" value="Secre_tail"/>
</dbReference>
<comment type="caution">
    <text evidence="4">The sequence shown here is derived from an EMBL/GenBank/DDBJ whole genome shotgun (WGS) entry which is preliminary data.</text>
</comment>
<keyword evidence="5" id="KW-1185">Reference proteome</keyword>
<dbReference type="PANTHER" id="PTHR44103:SF1">
    <property type="entry name" value="PROPROTEIN CONVERTASE P"/>
    <property type="match status" value="1"/>
</dbReference>
<dbReference type="EMBL" id="JBDKWZ010000005">
    <property type="protein sequence ID" value="MEN7548336.1"/>
    <property type="molecule type" value="Genomic_DNA"/>
</dbReference>
<dbReference type="InterPro" id="IPR028994">
    <property type="entry name" value="Integrin_alpha_N"/>
</dbReference>
<evidence type="ECO:0000313" key="5">
    <source>
        <dbReference type="Proteomes" id="UP001403385"/>
    </source>
</evidence>
<evidence type="ECO:0000256" key="1">
    <source>
        <dbReference type="ARBA" id="ARBA00022729"/>
    </source>
</evidence>
<accession>A0AAW9SBQ3</accession>
<protein>
    <submittedName>
        <fullName evidence="4">FG-GAP-like repeat-containing protein</fullName>
    </submittedName>
</protein>
<dbReference type="InterPro" id="IPR013517">
    <property type="entry name" value="FG-GAP"/>
</dbReference>
<name>A0AAW9SBQ3_9BACT</name>
<feature type="domain" description="Secretion system C-terminal sorting" evidence="3">
    <location>
        <begin position="679"/>
        <end position="749"/>
    </location>
</feature>
<dbReference type="Pfam" id="PF13517">
    <property type="entry name" value="FG-GAP_3"/>
    <property type="match status" value="3"/>
</dbReference>
<dbReference type="Gene3D" id="2.130.10.130">
    <property type="entry name" value="Integrin alpha, N-terminal"/>
    <property type="match status" value="2"/>
</dbReference>
<proteinExistence type="predicted"/>
<evidence type="ECO:0000256" key="2">
    <source>
        <dbReference type="SAM" id="SignalP"/>
    </source>
</evidence>